<name>B1KJH0_SHEWM</name>
<evidence type="ECO:0000313" key="3">
    <source>
        <dbReference type="EMBL" id="ACA88642.1"/>
    </source>
</evidence>
<evidence type="ECO:0000313" key="4">
    <source>
        <dbReference type="Proteomes" id="UP000002168"/>
    </source>
</evidence>
<dbReference type="Proteomes" id="UP000002168">
    <property type="component" value="Chromosome"/>
</dbReference>
<proteinExistence type="inferred from homology"/>
<evidence type="ECO:0000259" key="2">
    <source>
        <dbReference type="PROSITE" id="PS51127"/>
    </source>
</evidence>
<feature type="domain" description="Big-1" evidence="2">
    <location>
        <begin position="163"/>
        <end position="258"/>
    </location>
</feature>
<dbReference type="EMBL" id="CP000961">
    <property type="protein sequence ID" value="ACA88642.1"/>
    <property type="molecule type" value="Genomic_DNA"/>
</dbReference>
<protein>
    <submittedName>
        <fullName evidence="3">Ig domain protein group 1 domain protein</fullName>
    </submittedName>
</protein>
<dbReference type="eggNOG" id="COG2831">
    <property type="taxonomic scope" value="Bacteria"/>
</dbReference>
<dbReference type="STRING" id="392500.Swoo_4390"/>
<accession>B1KJH0</accession>
<dbReference type="InterPro" id="IPR003344">
    <property type="entry name" value="Big_1_dom"/>
</dbReference>
<organism evidence="3 4">
    <name type="scientific">Shewanella woodyi (strain ATCC 51908 / MS32)</name>
    <dbReference type="NCBI Taxonomy" id="392500"/>
    <lineage>
        <taxon>Bacteria</taxon>
        <taxon>Pseudomonadati</taxon>
        <taxon>Pseudomonadota</taxon>
        <taxon>Gammaproteobacteria</taxon>
        <taxon>Alteromonadales</taxon>
        <taxon>Shewanellaceae</taxon>
        <taxon>Shewanella</taxon>
    </lineage>
</organism>
<dbReference type="KEGG" id="swd:Swoo_4390"/>
<dbReference type="Gene3D" id="2.60.40.10">
    <property type="entry name" value="Immunoglobulins"/>
    <property type="match status" value="4"/>
</dbReference>
<dbReference type="HOGENOM" id="CLU_006970_0_0_6"/>
<dbReference type="InterPro" id="IPR013783">
    <property type="entry name" value="Ig-like_fold"/>
</dbReference>
<reference evidence="3 4" key="1">
    <citation type="submission" date="2008-02" db="EMBL/GenBank/DDBJ databases">
        <title>Complete sequence of Shewanella woodyi ATCC 51908.</title>
        <authorList>
            <consortium name="US DOE Joint Genome Institute"/>
            <person name="Copeland A."/>
            <person name="Lucas S."/>
            <person name="Lapidus A."/>
            <person name="Glavina del Rio T."/>
            <person name="Dalin E."/>
            <person name="Tice H."/>
            <person name="Bruce D."/>
            <person name="Goodwin L."/>
            <person name="Pitluck S."/>
            <person name="Sims D."/>
            <person name="Brettin T."/>
            <person name="Detter J.C."/>
            <person name="Han C."/>
            <person name="Kuske C.R."/>
            <person name="Schmutz J."/>
            <person name="Larimer F."/>
            <person name="Land M."/>
            <person name="Hauser L."/>
            <person name="Kyrpides N."/>
            <person name="Lykidis A."/>
            <person name="Zhao J.-S."/>
            <person name="Richardson P."/>
        </authorList>
    </citation>
    <scope>NUCLEOTIDE SEQUENCE [LARGE SCALE GENOMIC DNA]</scope>
    <source>
        <strain evidence="4">ATCC 51908 / MS32</strain>
    </source>
</reference>
<dbReference type="RefSeq" id="WP_012326968.1">
    <property type="nucleotide sequence ID" value="NC_010506.1"/>
</dbReference>
<evidence type="ECO:0000256" key="1">
    <source>
        <dbReference type="ARBA" id="ARBA00010116"/>
    </source>
</evidence>
<dbReference type="SUPFAM" id="SSF49373">
    <property type="entry name" value="Invasin/intimin cell-adhesion fragments"/>
    <property type="match status" value="3"/>
</dbReference>
<keyword evidence="4" id="KW-1185">Reference proteome</keyword>
<sequence precursor="true">MRLIKTALVLPITLIVLALLGGCNGSSDDSSGGGGEENSGEYALSLSYKTVVDGQCAEATNDLSFSSNASICVVANLTQGGKASSGGLVSFSASLGTLAPATKLTNSSGLAEVILTPEAGTQGAGTVTAQFDTKAAENNILTIERNYEFTSTAAPSEPKFTLNSAIINGTTVVTQFKADETVQLQAQFLNEQGQGVAGKKATFTAGNANLNPNSALTKENGIAQVSYTPTESELGAANFSVTLDDEGKTYQSSGLYEVLAKDAVSDDGIIVIGYFSEDGNTFTENELATTLPLVAGSRTVSAGGTFGVTADLATKNNDGSYTRLQTPTSVSFSSSCILSNSASIDSPVTTLSGIARSTFQNTNCSGNSSRDDQIIASVVAGNQTISATLDFVLARQTLANMSFISAEPTSIRIKGAGGTGTSESSLITFKVSDANGQAIAQQTVDFTLDTTIGGISFADGGNSTSNTSNSFGLVSATVLSGTVPTPVRVLATATANNESVSSQSEQLTVNTGLPQQLGFSLSTSVANPEAGDFNGETALITAYASDSFGNPAPDDTTINFTTEGGQIEPKCLTQNGTCSVTWTSASPRVPDHRITVLAYALGHETFFDTNGNNVFDTNDYETVKDSEGNDSIKTYLACLNNQGMAKACSGNGMDIEAYLPKGLSDLPDAFRDDNENGIYELGEKYFNTNNTPEYMIPNGKFNGPQCEGDYCGVSTYIRKALVMTMSGSDADFTVYQDNVQVYSTATGLGNVTSIPVNGSSNFTVRFYDNANQIMPAGSNAAISATNGTLAFNGYTVPSGNSHGGTQTSFGLSHDGETALSQVSISLTTPLGTTTTLTIPVQLL</sequence>
<dbReference type="PROSITE" id="PS51257">
    <property type="entry name" value="PROKAR_LIPOPROTEIN"/>
    <property type="match status" value="1"/>
</dbReference>
<dbReference type="InterPro" id="IPR008964">
    <property type="entry name" value="Invasin/intimin_cell_adhesion"/>
</dbReference>
<comment type="similarity">
    <text evidence="1">Belongs to the intimin/invasin family.</text>
</comment>
<dbReference type="PROSITE" id="PS51127">
    <property type="entry name" value="BIG1"/>
    <property type="match status" value="1"/>
</dbReference>
<gene>
    <name evidence="3" type="ordered locus">Swoo_4390</name>
</gene>
<dbReference type="AlphaFoldDB" id="B1KJH0"/>